<keyword evidence="5" id="KW-1185">Reference proteome</keyword>
<proteinExistence type="predicted"/>
<gene>
    <name evidence="3" type="ordered locus">P700755_003795</name>
    <name evidence="4" type="ordered locus">P700755_003820</name>
</gene>
<reference evidence="3" key="1">
    <citation type="submission" date="2006-03" db="EMBL/GenBank/DDBJ databases">
        <authorList>
            <person name="Bowman J."/>
            <person name="Ferriera S."/>
            <person name="Johnson J."/>
            <person name="Kravitz S."/>
            <person name="Halpern A."/>
            <person name="Remington K."/>
            <person name="Beeson K."/>
            <person name="Tran B."/>
            <person name="Rogers Y.-H."/>
            <person name="Friedman R."/>
            <person name="Venter J.C."/>
        </authorList>
    </citation>
    <scope>NUCLEOTIDE SEQUENCE [LARGE SCALE GENOMIC DNA]</scope>
    <source>
        <strain evidence="3">ATCC 700755</strain>
    </source>
</reference>
<dbReference type="HOGENOM" id="CLU_058184_2_0_10"/>
<dbReference type="GO" id="GO:0004803">
    <property type="term" value="F:transposase activity"/>
    <property type="evidence" value="ECO:0007669"/>
    <property type="project" value="InterPro"/>
</dbReference>
<dbReference type="Proteomes" id="UP000008514">
    <property type="component" value="Chromosome"/>
</dbReference>
<accession>K4III2</accession>
<evidence type="ECO:0000256" key="1">
    <source>
        <dbReference type="SAM" id="Phobius"/>
    </source>
</evidence>
<dbReference type="KEGG" id="ptq:P700755_003820"/>
<evidence type="ECO:0000313" key="4">
    <source>
        <dbReference type="EMBL" id="AFU70394.1"/>
    </source>
</evidence>
<dbReference type="Gene3D" id="3.90.350.10">
    <property type="entry name" value="Transposase Inhibitor Protein From Tn5, Chain A, domain 1"/>
    <property type="match status" value="1"/>
</dbReference>
<dbReference type="GO" id="GO:0006313">
    <property type="term" value="P:DNA transposition"/>
    <property type="evidence" value="ECO:0007669"/>
    <property type="project" value="InterPro"/>
</dbReference>
<keyword evidence="1" id="KW-1133">Transmembrane helix</keyword>
<protein>
    <submittedName>
        <fullName evidence="3">Transposase, IS4 family</fullName>
    </submittedName>
</protein>
<dbReference type="eggNOG" id="COG3385">
    <property type="taxonomic scope" value="Bacteria"/>
</dbReference>
<dbReference type="EMBL" id="CP003879">
    <property type="protein sequence ID" value="AFU70372.1"/>
    <property type="molecule type" value="Genomic_DNA"/>
</dbReference>
<dbReference type="KEGG" id="ptq:P700755_003795"/>
<sequence length="372" mass="43597">MNNLTYFLMKKTNAFTKNSELTSVLNTHLQGKINLARLKLISHFVIALCKVQTVTFEKLANAFNSQSDSGSSLRRIQRFIASYSLDSDLIALLVFNLLPSRDKLILSIDRTNWKFGQTNINIFMLGVVYKGVAFPLLFTMLDKRGNSNSQERIDLLNRFIRLFGKHVIESVVADREFVGKDWLAFLNRNEIRYYIRIRNNFKVFLPHKNKEIKASHLFNRFKTNEFVYYHKIVRVNGELCYLSGCKLNPKNLKQEFLIIVSFNKPENAQQDYQKRWQIEMCFKAMKSSGFDIEKTHLQDIQRIEKLILLVMIAFVWCYKIGIYLHQINPIKIKKHGRKAKSIFKYGLTFLANVLLNSENQEDTDIFRFLSCT</sequence>
<dbReference type="AlphaFoldDB" id="K4III2"/>
<evidence type="ECO:0000313" key="3">
    <source>
        <dbReference type="EMBL" id="AFU70372.1"/>
    </source>
</evidence>
<feature type="domain" description="Transposase IS4-like" evidence="2">
    <location>
        <begin position="103"/>
        <end position="315"/>
    </location>
</feature>
<dbReference type="EMBL" id="CP003879">
    <property type="protein sequence ID" value="AFU70394.1"/>
    <property type="molecule type" value="Genomic_DNA"/>
</dbReference>
<keyword evidence="1" id="KW-0472">Membrane</keyword>
<dbReference type="STRING" id="313595.P700755_003795"/>
<organism evidence="3 5">
    <name type="scientific">Psychroflexus torquis (strain ATCC 700755 / CIP 106069 / ACAM 623)</name>
    <dbReference type="NCBI Taxonomy" id="313595"/>
    <lineage>
        <taxon>Bacteria</taxon>
        <taxon>Pseudomonadati</taxon>
        <taxon>Bacteroidota</taxon>
        <taxon>Flavobacteriia</taxon>
        <taxon>Flavobacteriales</taxon>
        <taxon>Flavobacteriaceae</taxon>
        <taxon>Psychroflexus</taxon>
    </lineage>
</organism>
<keyword evidence="1" id="KW-0812">Transmembrane</keyword>
<dbReference type="NCBIfam" id="NF033591">
    <property type="entry name" value="transpos_IS4_2"/>
    <property type="match status" value="1"/>
</dbReference>
<reference evidence="3 5" key="2">
    <citation type="submission" date="2012-09" db="EMBL/GenBank/DDBJ databases">
        <title>The complete sequence of Psychroflexus torquis an extreme psychrophile from sea-ice that is stimulated by light.</title>
        <authorList>
            <person name="Feng S."/>
            <person name="Powell S.M."/>
            <person name="Bowman J.P."/>
        </authorList>
    </citation>
    <scope>NUCLEOTIDE SEQUENCE [LARGE SCALE GENOMIC DNA]</scope>
    <source>
        <strain evidence="5">ATCC 700755 / CIP 106069 / ACAM 623</strain>
    </source>
</reference>
<dbReference type="Pfam" id="PF01609">
    <property type="entry name" value="DDE_Tnp_1"/>
    <property type="match status" value="1"/>
</dbReference>
<name>K4III2_PSYTT</name>
<dbReference type="InterPro" id="IPR012337">
    <property type="entry name" value="RNaseH-like_sf"/>
</dbReference>
<dbReference type="InterPro" id="IPR047658">
    <property type="entry name" value="IS4-like_transpos"/>
</dbReference>
<dbReference type="InterPro" id="IPR002559">
    <property type="entry name" value="Transposase_11"/>
</dbReference>
<dbReference type="GO" id="GO:0003677">
    <property type="term" value="F:DNA binding"/>
    <property type="evidence" value="ECO:0007669"/>
    <property type="project" value="InterPro"/>
</dbReference>
<feature type="transmembrane region" description="Helical" evidence="1">
    <location>
        <begin position="306"/>
        <end position="324"/>
    </location>
</feature>
<evidence type="ECO:0000313" key="5">
    <source>
        <dbReference type="Proteomes" id="UP000008514"/>
    </source>
</evidence>
<evidence type="ECO:0000259" key="2">
    <source>
        <dbReference type="Pfam" id="PF01609"/>
    </source>
</evidence>
<dbReference type="SUPFAM" id="SSF53098">
    <property type="entry name" value="Ribonuclease H-like"/>
    <property type="match status" value="1"/>
</dbReference>